<keyword evidence="2" id="KW-0812">Transmembrane</keyword>
<accession>A0AAV7PSQ6</accession>
<evidence type="ECO:0000256" key="2">
    <source>
        <dbReference type="SAM" id="Phobius"/>
    </source>
</evidence>
<feature type="transmembrane region" description="Helical" evidence="2">
    <location>
        <begin position="71"/>
        <end position="89"/>
    </location>
</feature>
<evidence type="ECO:0000313" key="3">
    <source>
        <dbReference type="EMBL" id="KAJ1128570.1"/>
    </source>
</evidence>
<dbReference type="AlphaFoldDB" id="A0AAV7PSQ6"/>
<proteinExistence type="predicted"/>
<organism evidence="3 4">
    <name type="scientific">Pleurodeles waltl</name>
    <name type="common">Iberian ribbed newt</name>
    <dbReference type="NCBI Taxonomy" id="8319"/>
    <lineage>
        <taxon>Eukaryota</taxon>
        <taxon>Metazoa</taxon>
        <taxon>Chordata</taxon>
        <taxon>Craniata</taxon>
        <taxon>Vertebrata</taxon>
        <taxon>Euteleostomi</taxon>
        <taxon>Amphibia</taxon>
        <taxon>Batrachia</taxon>
        <taxon>Caudata</taxon>
        <taxon>Salamandroidea</taxon>
        <taxon>Salamandridae</taxon>
        <taxon>Pleurodelinae</taxon>
        <taxon>Pleurodeles</taxon>
    </lineage>
</organism>
<name>A0AAV7PSQ6_PLEWA</name>
<keyword evidence="2" id="KW-1133">Transmembrane helix</keyword>
<reference evidence="3" key="1">
    <citation type="journal article" date="2022" name="bioRxiv">
        <title>Sequencing and chromosome-scale assembly of the giantPleurodeles waltlgenome.</title>
        <authorList>
            <person name="Brown T."/>
            <person name="Elewa A."/>
            <person name="Iarovenko S."/>
            <person name="Subramanian E."/>
            <person name="Araus A.J."/>
            <person name="Petzold A."/>
            <person name="Susuki M."/>
            <person name="Suzuki K.-i.T."/>
            <person name="Hayashi T."/>
            <person name="Toyoda A."/>
            <person name="Oliveira C."/>
            <person name="Osipova E."/>
            <person name="Leigh N.D."/>
            <person name="Simon A."/>
            <person name="Yun M.H."/>
        </authorList>
    </citation>
    <scope>NUCLEOTIDE SEQUENCE</scope>
    <source>
        <strain evidence="3">20211129_DDA</strain>
        <tissue evidence="3">Liver</tissue>
    </source>
</reference>
<comment type="caution">
    <text evidence="3">The sequence shown here is derived from an EMBL/GenBank/DDBJ whole genome shotgun (WGS) entry which is preliminary data.</text>
</comment>
<evidence type="ECO:0000256" key="1">
    <source>
        <dbReference type="SAM" id="MobiDB-lite"/>
    </source>
</evidence>
<protein>
    <submittedName>
        <fullName evidence="3">Uncharacterized protein</fullName>
    </submittedName>
</protein>
<dbReference type="EMBL" id="JANPWB010000011">
    <property type="protein sequence ID" value="KAJ1128570.1"/>
    <property type="molecule type" value="Genomic_DNA"/>
</dbReference>
<keyword evidence="2" id="KW-0472">Membrane</keyword>
<feature type="region of interest" description="Disordered" evidence="1">
    <location>
        <begin position="137"/>
        <end position="164"/>
    </location>
</feature>
<gene>
    <name evidence="3" type="ORF">NDU88_006947</name>
</gene>
<sequence>MKRGRLSQGKSKNRTDWDREGDCQRERGRLAQTRRESDPVRDWEKEGVGELLRWRPERRLRKELCLRPDKYLLFLLLCTVPAPAVRIVVARLGGGSTAAREQVPDRETAQTMRSGLRESGPCLWRWGLAAWWRHPPRGGSGATGPDFIGRAGPRKKEEENTSGPIHVQACRQWTADRVWTRSPRPPLNTGAEPLWPGVLCFLCQGGLPQSDRRATGVLGRRVGGRRRAQDAPEMEEPPQ</sequence>
<dbReference type="Proteomes" id="UP001066276">
    <property type="component" value="Chromosome 7"/>
</dbReference>
<feature type="region of interest" description="Disordered" evidence="1">
    <location>
        <begin position="1"/>
        <end position="39"/>
    </location>
</feature>
<feature type="region of interest" description="Disordered" evidence="1">
    <location>
        <begin position="212"/>
        <end position="239"/>
    </location>
</feature>
<evidence type="ECO:0000313" key="4">
    <source>
        <dbReference type="Proteomes" id="UP001066276"/>
    </source>
</evidence>
<feature type="compositionally biased region" description="Basic and acidic residues" evidence="1">
    <location>
        <begin position="13"/>
        <end position="39"/>
    </location>
</feature>
<keyword evidence="4" id="KW-1185">Reference proteome</keyword>